<evidence type="ECO:0000256" key="8">
    <source>
        <dbReference type="ARBA" id="ARBA00023136"/>
    </source>
</evidence>
<keyword evidence="3" id="KW-0812">Transmembrane</keyword>
<dbReference type="SMART" id="SM00408">
    <property type="entry name" value="IGc2"/>
    <property type="match status" value="1"/>
</dbReference>
<feature type="domain" description="Ig-like" evidence="13">
    <location>
        <begin position="233"/>
        <end position="308"/>
    </location>
</feature>
<sequence>ILILALIHAFVPWCCCVAVVGADFSDVPPGDAVRSLAEQETVLPCVYKPTQEETTVQVTWSKERSDGTKEQIILAHHINGQTAFGAWSRRVRFKNSDPTVDSSLIITSTELGDAGRYSCQISTFPLGNFEKDMELTVWTIPISSLEPVVLVEGSYGVAATCRSTAQPTPQLSWDTDLTGQSTNRTYDNGVVTSQYALYPLRSMNDKKLDCLVWHESFKAHKRISNKLVVHYPPHAEITGFKGDWHLGLEKAALKCVSGGNPAPHLYTWQRDGEDVPEGAVPQPDGTLLFERPLSLSDAGMYQCVADNNIGIGKAELMCVFCDRQEISTLSRQASIRRMNSVSTDTRGATEENIPLRVEGTLRTSLSSLGVSLYVTVHVGPGPGREALLSYVCNNSCCTSLSNITEVVRHINGGLLIPSESGGSRQSSIIKTPLPLPPMSSPPPYPPVTDDEDEVDEGLGGPTNSQDPPEFQDSETNSSQVSYPNSNGSLRPKIRPLTPIVSPHLVYRPEC</sequence>
<evidence type="ECO:0000313" key="14">
    <source>
        <dbReference type="Ensembl" id="ENSPMGP00000002898.1"/>
    </source>
</evidence>
<dbReference type="InterPro" id="IPR013162">
    <property type="entry name" value="CD80_C2-set"/>
</dbReference>
<accession>A0A3B3ZE94</accession>
<feature type="signal peptide" evidence="12">
    <location>
        <begin position="1"/>
        <end position="22"/>
    </location>
</feature>
<dbReference type="SMART" id="SM00409">
    <property type="entry name" value="IG"/>
    <property type="match status" value="1"/>
</dbReference>
<dbReference type="PROSITE" id="PS50835">
    <property type="entry name" value="IG_LIKE"/>
    <property type="match status" value="3"/>
</dbReference>
<dbReference type="Gene3D" id="2.60.40.10">
    <property type="entry name" value="Immunoglobulins"/>
    <property type="match status" value="3"/>
</dbReference>
<feature type="compositionally biased region" description="Polar residues" evidence="11">
    <location>
        <begin position="473"/>
        <end position="488"/>
    </location>
</feature>
<keyword evidence="4 12" id="KW-0732">Signal</keyword>
<dbReference type="InterPro" id="IPR013783">
    <property type="entry name" value="Ig-like_fold"/>
</dbReference>
<dbReference type="InterPro" id="IPR013106">
    <property type="entry name" value="Ig_V-set"/>
</dbReference>
<dbReference type="InterPro" id="IPR003598">
    <property type="entry name" value="Ig_sub2"/>
</dbReference>
<reference evidence="14" key="1">
    <citation type="submission" date="2025-08" db="UniProtKB">
        <authorList>
            <consortium name="Ensembl"/>
        </authorList>
    </citation>
    <scope>IDENTIFICATION</scope>
</reference>
<proteinExistence type="inferred from homology"/>
<evidence type="ECO:0000256" key="9">
    <source>
        <dbReference type="ARBA" id="ARBA00023157"/>
    </source>
</evidence>
<evidence type="ECO:0000256" key="1">
    <source>
        <dbReference type="ARBA" id="ARBA00004167"/>
    </source>
</evidence>
<evidence type="ECO:0000256" key="11">
    <source>
        <dbReference type="SAM" id="MobiDB-lite"/>
    </source>
</evidence>
<dbReference type="Proteomes" id="UP000261520">
    <property type="component" value="Unplaced"/>
</dbReference>
<keyword evidence="5" id="KW-0677">Repeat</keyword>
<organism evidence="14 15">
    <name type="scientific">Periophthalmus magnuspinnatus</name>
    <dbReference type="NCBI Taxonomy" id="409849"/>
    <lineage>
        <taxon>Eukaryota</taxon>
        <taxon>Metazoa</taxon>
        <taxon>Chordata</taxon>
        <taxon>Craniata</taxon>
        <taxon>Vertebrata</taxon>
        <taxon>Euteleostomi</taxon>
        <taxon>Actinopterygii</taxon>
        <taxon>Neopterygii</taxon>
        <taxon>Teleostei</taxon>
        <taxon>Neoteleostei</taxon>
        <taxon>Acanthomorphata</taxon>
        <taxon>Gobiaria</taxon>
        <taxon>Gobiiformes</taxon>
        <taxon>Gobioidei</taxon>
        <taxon>Gobiidae</taxon>
        <taxon>Oxudercinae</taxon>
        <taxon>Periophthalmus</taxon>
    </lineage>
</organism>
<keyword evidence="10" id="KW-0325">Glycoprotein</keyword>
<comment type="similarity">
    <text evidence="2">Belongs to the nectin family.</text>
</comment>
<keyword evidence="8" id="KW-0472">Membrane</keyword>
<evidence type="ECO:0000256" key="10">
    <source>
        <dbReference type="ARBA" id="ARBA00023180"/>
    </source>
</evidence>
<dbReference type="InterPro" id="IPR036179">
    <property type="entry name" value="Ig-like_dom_sf"/>
</dbReference>
<evidence type="ECO:0000256" key="3">
    <source>
        <dbReference type="ARBA" id="ARBA00022692"/>
    </source>
</evidence>
<dbReference type="Pfam" id="PF07686">
    <property type="entry name" value="V-set"/>
    <property type="match status" value="1"/>
</dbReference>
<dbReference type="SUPFAM" id="SSF48726">
    <property type="entry name" value="Immunoglobulin"/>
    <property type="match status" value="3"/>
</dbReference>
<protein>
    <recommendedName>
        <fullName evidence="13">Ig-like domain-containing protein</fullName>
    </recommendedName>
</protein>
<evidence type="ECO:0000259" key="13">
    <source>
        <dbReference type="PROSITE" id="PS50835"/>
    </source>
</evidence>
<dbReference type="InterPro" id="IPR007110">
    <property type="entry name" value="Ig-like_dom"/>
</dbReference>
<feature type="compositionally biased region" description="Pro residues" evidence="11">
    <location>
        <begin position="433"/>
        <end position="446"/>
    </location>
</feature>
<keyword evidence="9" id="KW-1015">Disulfide bond</keyword>
<comment type="subcellular location">
    <subcellularLocation>
        <location evidence="1">Membrane</location>
        <topology evidence="1">Single-pass membrane protein</topology>
    </subcellularLocation>
</comment>
<dbReference type="GO" id="GO:0016020">
    <property type="term" value="C:membrane"/>
    <property type="evidence" value="ECO:0007669"/>
    <property type="project" value="UniProtKB-SubCell"/>
</dbReference>
<dbReference type="AlphaFoldDB" id="A0A3B3ZE94"/>
<dbReference type="Ensembl" id="ENSPMGT00000003073.1">
    <property type="protein sequence ID" value="ENSPMGP00000002898.1"/>
    <property type="gene ID" value="ENSPMGG00000002533.1"/>
</dbReference>
<dbReference type="GO" id="GO:0007157">
    <property type="term" value="P:heterophilic cell-cell adhesion via plasma membrane cell adhesion molecules"/>
    <property type="evidence" value="ECO:0007669"/>
    <property type="project" value="TreeGrafter"/>
</dbReference>
<dbReference type="PANTHER" id="PTHR23277:SF11">
    <property type="entry name" value="NECTIN-4"/>
    <property type="match status" value="1"/>
</dbReference>
<evidence type="ECO:0000256" key="6">
    <source>
        <dbReference type="ARBA" id="ARBA00022889"/>
    </source>
</evidence>
<evidence type="ECO:0000256" key="12">
    <source>
        <dbReference type="SAM" id="SignalP"/>
    </source>
</evidence>
<feature type="region of interest" description="Disordered" evidence="11">
    <location>
        <begin position="416"/>
        <end position="510"/>
    </location>
</feature>
<feature type="domain" description="Ig-like" evidence="13">
    <location>
        <begin position="141"/>
        <end position="224"/>
    </location>
</feature>
<keyword evidence="7" id="KW-1133">Transmembrane helix</keyword>
<dbReference type="Pfam" id="PF08205">
    <property type="entry name" value="C2-set_2"/>
    <property type="match status" value="1"/>
</dbReference>
<reference evidence="14" key="2">
    <citation type="submission" date="2025-09" db="UniProtKB">
        <authorList>
            <consortium name="Ensembl"/>
        </authorList>
    </citation>
    <scope>IDENTIFICATION</scope>
</reference>
<feature type="chain" id="PRO_5017178128" description="Ig-like domain-containing protein" evidence="12">
    <location>
        <begin position="23"/>
        <end position="510"/>
    </location>
</feature>
<dbReference type="GO" id="GO:0005912">
    <property type="term" value="C:adherens junction"/>
    <property type="evidence" value="ECO:0007669"/>
    <property type="project" value="TreeGrafter"/>
</dbReference>
<dbReference type="STRING" id="409849.ENSPMGP00000002898"/>
<evidence type="ECO:0000256" key="4">
    <source>
        <dbReference type="ARBA" id="ARBA00022729"/>
    </source>
</evidence>
<name>A0A3B3ZE94_9GOBI</name>
<evidence type="ECO:0000256" key="5">
    <source>
        <dbReference type="ARBA" id="ARBA00022737"/>
    </source>
</evidence>
<keyword evidence="6" id="KW-0130">Cell adhesion</keyword>
<evidence type="ECO:0000313" key="15">
    <source>
        <dbReference type="Proteomes" id="UP000261520"/>
    </source>
</evidence>
<dbReference type="Pfam" id="PF13927">
    <property type="entry name" value="Ig_3"/>
    <property type="match status" value="1"/>
</dbReference>
<keyword evidence="15" id="KW-1185">Reference proteome</keyword>
<dbReference type="PANTHER" id="PTHR23277">
    <property type="entry name" value="NECTIN-RELATED"/>
    <property type="match status" value="1"/>
</dbReference>
<dbReference type="InterPro" id="IPR003599">
    <property type="entry name" value="Ig_sub"/>
</dbReference>
<evidence type="ECO:0000256" key="7">
    <source>
        <dbReference type="ARBA" id="ARBA00022989"/>
    </source>
</evidence>
<feature type="domain" description="Ig-like" evidence="13">
    <location>
        <begin position="12"/>
        <end position="136"/>
    </location>
</feature>
<dbReference type="InterPro" id="IPR051427">
    <property type="entry name" value="Nectin/Nectin-like"/>
</dbReference>
<dbReference type="GO" id="GO:0007156">
    <property type="term" value="P:homophilic cell adhesion via plasma membrane adhesion molecules"/>
    <property type="evidence" value="ECO:0007669"/>
    <property type="project" value="TreeGrafter"/>
</dbReference>
<feature type="compositionally biased region" description="Polar residues" evidence="11">
    <location>
        <begin position="420"/>
        <end position="429"/>
    </location>
</feature>
<evidence type="ECO:0000256" key="2">
    <source>
        <dbReference type="ARBA" id="ARBA00007810"/>
    </source>
</evidence>